<reference evidence="1 2" key="1">
    <citation type="submission" date="2024-06" db="EMBL/GenBank/DDBJ databases">
        <authorList>
            <person name="Li F."/>
        </authorList>
    </citation>
    <scope>NUCLEOTIDE SEQUENCE [LARGE SCALE GENOMIC DNA]</scope>
    <source>
        <strain evidence="1 2">GXAS 311</strain>
    </source>
</reference>
<dbReference type="NCBIfam" id="NF037959">
    <property type="entry name" value="MFS_SpdSyn"/>
    <property type="match status" value="2"/>
</dbReference>
<accession>A0ABV2BRU5</accession>
<name>A0ABV2BRU5_9GAMM</name>
<proteinExistence type="predicted"/>
<evidence type="ECO:0000313" key="2">
    <source>
        <dbReference type="Proteomes" id="UP001548189"/>
    </source>
</evidence>
<dbReference type="PANTHER" id="PTHR11558">
    <property type="entry name" value="SPERMIDINE/SPERMINE SYNTHASE"/>
    <property type="match status" value="1"/>
</dbReference>
<dbReference type="Gene3D" id="3.40.50.150">
    <property type="entry name" value="Vaccinia Virus protein VP39"/>
    <property type="match status" value="1"/>
</dbReference>
<dbReference type="InterPro" id="IPR036259">
    <property type="entry name" value="MFS_trans_sf"/>
</dbReference>
<dbReference type="InterPro" id="IPR029063">
    <property type="entry name" value="SAM-dependent_MTases_sf"/>
</dbReference>
<evidence type="ECO:0000313" key="1">
    <source>
        <dbReference type="EMBL" id="MET1254644.1"/>
    </source>
</evidence>
<dbReference type="InterPro" id="IPR001045">
    <property type="entry name" value="Spermi_synthase"/>
</dbReference>
<keyword evidence="2" id="KW-1185">Reference proteome</keyword>
<gene>
    <name evidence="1" type="ORF">ABVT43_05855</name>
</gene>
<comment type="caution">
    <text evidence="1">The sequence shown here is derived from an EMBL/GenBank/DDBJ whole genome shotgun (WGS) entry which is preliminary data.</text>
</comment>
<dbReference type="SUPFAM" id="SSF53335">
    <property type="entry name" value="S-adenosyl-L-methionine-dependent methyltransferases"/>
    <property type="match status" value="1"/>
</dbReference>
<dbReference type="PANTHER" id="PTHR11558:SF11">
    <property type="entry name" value="SPERMIDINE SYNTHASE"/>
    <property type="match status" value="1"/>
</dbReference>
<dbReference type="EMBL" id="JBEVCJ010000005">
    <property type="protein sequence ID" value="MET1254644.1"/>
    <property type="molecule type" value="Genomic_DNA"/>
</dbReference>
<dbReference type="Pfam" id="PF01564">
    <property type="entry name" value="Spermine_synth"/>
    <property type="match status" value="1"/>
</dbReference>
<dbReference type="Proteomes" id="UP001548189">
    <property type="component" value="Unassembled WGS sequence"/>
</dbReference>
<protein>
    <submittedName>
        <fullName evidence="1">Fused MFS/spermidine synthase</fullName>
    </submittedName>
</protein>
<dbReference type="SUPFAM" id="SSF103473">
    <property type="entry name" value="MFS general substrate transporter"/>
    <property type="match status" value="1"/>
</dbReference>
<dbReference type="Gene3D" id="1.20.1250.20">
    <property type="entry name" value="MFS general substrate transporter like domains"/>
    <property type="match status" value="1"/>
</dbReference>
<sequence length="1001" mass="111250">MQASASRLKIILFSIFALSGFSGLIYESIWTHYIKLILGHAAYSQTLVLSIFMGGMAIGAALTGRHKDKPLKTPLKYYALIEGVIAIFAFAFHSVFVASESLLHETLIPALDSVILIETVRWGLAALLILPQSILLGTTFPLIGTAVIRLDEKHSGSTLGMLYFTNSIGAAMGVLVSGFVLIGLVGLPGTIMTAGIINIFIAIVVWGLSKSERTPEDILANNLTTLESEPVNPQKDFSPNWLFAIALLTGLASFLYEIGWIRMLSLVLGSSMQAFELMLSAFITGLAFGGLWIRKRIQSTTNPAFFLGKIQIIMGLCAVATLPLYTHMFDFMGFMVNSLNKNEGGYLLFNLSSHLISMLIMLPATFMAGMTLPLITFTLLKWKQGEASIGRVYAFNTVGAIIGTLIAVHLLMPLIGTKGLIVTGALVDIGLGLFLVFKFIENKPRLKVQIYSVASIIAFLTISVVIEFDQLKMASGVYRHGRADSVESTRTIFYKDGKTATISVNEFKSGSKSISTNGKPDAMIRANTQEHSLDEATMILAAALPLSLHPEATSFANIGMGSGLTSHTLMTSGRPITLDTIEIESAMVEGVSYFGESTEKSYTDSRSKIYIDDAKSFFSRNKKQYDVIISEPSNPWVSGVAGLFSEEFYYHINRYLANDGVLVQWLQLYETNISLFASVFKALDKNFKDYAIYTSNFGDIIIIASNGRSTLQLDSQLFDDPSLSNQLKRVKINNRDDLQATLIGNKQQFQPYFNSIKSPTNSDYFPYLSLNAPKARYLRENIFDITALLSSPFPPSMRTPYFTNKLSKEAIGSENITSILQSNAREIARVFNFSLSTELNQTNLNNKLSASALLISQFTSQCHKSTEIDNVIDDNLHYLALHLIPFRGNQEVNQFWDKLVNSNCIEYWPEHLKLWVNLYFSVAYNKHKEIIKYAKIIINSHPPKSRNKAWFLLGAALNSFILLEKTADAREFRDSVFKQIKLPNNSKYPLYLEILLFQINE</sequence>
<organism evidence="1 2">
    <name type="scientific">Aliikangiella maris</name>
    <dbReference type="NCBI Taxonomy" id="3162458"/>
    <lineage>
        <taxon>Bacteria</taxon>
        <taxon>Pseudomonadati</taxon>
        <taxon>Pseudomonadota</taxon>
        <taxon>Gammaproteobacteria</taxon>
        <taxon>Oceanospirillales</taxon>
        <taxon>Pleioneaceae</taxon>
        <taxon>Aliikangiella</taxon>
    </lineage>
</organism>